<evidence type="ECO:0008006" key="4">
    <source>
        <dbReference type="Google" id="ProtNLM"/>
    </source>
</evidence>
<dbReference type="AlphaFoldDB" id="A0A1Y6K0F3"/>
<name>A0A1Y6K0F3_9CHLR</name>
<keyword evidence="1" id="KW-0472">Membrane</keyword>
<accession>A0A1Y6K0F3</accession>
<feature type="transmembrane region" description="Helical" evidence="1">
    <location>
        <begin position="57"/>
        <end position="75"/>
    </location>
</feature>
<organism evidence="2 3">
    <name type="scientific">Candidatus Brevifilum fermentans</name>
    <dbReference type="NCBI Taxonomy" id="1986204"/>
    <lineage>
        <taxon>Bacteria</taxon>
        <taxon>Bacillati</taxon>
        <taxon>Chloroflexota</taxon>
        <taxon>Anaerolineae</taxon>
        <taxon>Anaerolineales</taxon>
        <taxon>Anaerolineaceae</taxon>
        <taxon>Candidatus Brevifilum</taxon>
    </lineage>
</organism>
<dbReference type="KEGG" id="abat:CFX1CAM_0068"/>
<dbReference type="EMBL" id="LT859958">
    <property type="protein sequence ID" value="SMX53134.1"/>
    <property type="molecule type" value="Genomic_DNA"/>
</dbReference>
<feature type="transmembrane region" description="Helical" evidence="1">
    <location>
        <begin position="21"/>
        <end position="45"/>
    </location>
</feature>
<proteinExistence type="predicted"/>
<evidence type="ECO:0000313" key="2">
    <source>
        <dbReference type="EMBL" id="SMX53134.1"/>
    </source>
</evidence>
<evidence type="ECO:0000256" key="1">
    <source>
        <dbReference type="SAM" id="Phobius"/>
    </source>
</evidence>
<reference evidence="3" key="1">
    <citation type="submission" date="2017-05" db="EMBL/GenBank/DDBJ databases">
        <authorList>
            <person name="Kirkegaard R."/>
            <person name="Mcilroy J S."/>
        </authorList>
    </citation>
    <scope>NUCLEOTIDE SEQUENCE [LARGE SCALE GENOMIC DNA]</scope>
</reference>
<keyword evidence="1" id="KW-0812">Transmembrane</keyword>
<gene>
    <name evidence="2" type="ORF">CFX1CAM_0068</name>
</gene>
<evidence type="ECO:0000313" key="3">
    <source>
        <dbReference type="Proteomes" id="UP000195514"/>
    </source>
</evidence>
<dbReference type="OrthoDB" id="166454at2"/>
<protein>
    <recommendedName>
        <fullName evidence="4">AtpZ/AtpI family protein</fullName>
    </recommendedName>
</protein>
<dbReference type="RefSeq" id="WP_087861093.1">
    <property type="nucleotide sequence ID" value="NZ_LT859958.1"/>
</dbReference>
<keyword evidence="3" id="KW-1185">Reference proteome</keyword>
<dbReference type="Proteomes" id="UP000195514">
    <property type="component" value="Chromosome I"/>
</dbReference>
<sequence length="95" mass="10648">MNENNHLELKTALRRNLIRATLVPLQSGCLAFAMATIAILAGIWLDFRLETFPRWTLILLVGSAPIALVIVYFVVRRTLRGLQAETNASEPEDEV</sequence>
<keyword evidence="1" id="KW-1133">Transmembrane helix</keyword>